<dbReference type="Proteomes" id="UP000239415">
    <property type="component" value="Unassembled WGS sequence"/>
</dbReference>
<dbReference type="PANTHER" id="PTHR33514">
    <property type="entry name" value="PROTEIN ABCI12, CHLOROPLASTIC"/>
    <property type="match status" value="1"/>
</dbReference>
<evidence type="ECO:0000256" key="3">
    <source>
        <dbReference type="ARBA" id="ARBA00022989"/>
    </source>
</evidence>
<evidence type="ECO:0000256" key="1">
    <source>
        <dbReference type="ARBA" id="ARBA00004141"/>
    </source>
</evidence>
<dbReference type="InterPro" id="IPR003339">
    <property type="entry name" value="ABC/ECF_trnsptr_transmembrane"/>
</dbReference>
<evidence type="ECO:0000256" key="5">
    <source>
        <dbReference type="SAM" id="Phobius"/>
    </source>
</evidence>
<accession>A0A2T0KB47</accession>
<keyword evidence="4 5" id="KW-0472">Membrane</keyword>
<feature type="transmembrane region" description="Helical" evidence="5">
    <location>
        <begin position="236"/>
        <end position="255"/>
    </location>
</feature>
<dbReference type="RefSeq" id="WP_106320975.1">
    <property type="nucleotide sequence ID" value="NZ_BOMO01000128.1"/>
</dbReference>
<comment type="subcellular location">
    <subcellularLocation>
        <location evidence="1">Membrane</location>
        <topology evidence="1">Multi-pass membrane protein</topology>
    </subcellularLocation>
</comment>
<feature type="transmembrane region" description="Helical" evidence="5">
    <location>
        <begin position="58"/>
        <end position="79"/>
    </location>
</feature>
<evidence type="ECO:0000313" key="7">
    <source>
        <dbReference type="Proteomes" id="UP000239415"/>
    </source>
</evidence>
<name>A0A2T0KB47_9ACTN</name>
<keyword evidence="7" id="KW-1185">Reference proteome</keyword>
<evidence type="ECO:0000256" key="2">
    <source>
        <dbReference type="ARBA" id="ARBA00022692"/>
    </source>
</evidence>
<dbReference type="CDD" id="cd16914">
    <property type="entry name" value="EcfT"/>
    <property type="match status" value="1"/>
</dbReference>
<dbReference type="EMBL" id="PVMZ01000008">
    <property type="protein sequence ID" value="PRX20411.1"/>
    <property type="molecule type" value="Genomic_DNA"/>
</dbReference>
<comment type="caution">
    <text evidence="6">The sequence shown here is derived from an EMBL/GenBank/DDBJ whole genome shotgun (WGS) entry which is preliminary data.</text>
</comment>
<dbReference type="OrthoDB" id="92887at2"/>
<dbReference type="GO" id="GO:0005886">
    <property type="term" value="C:plasma membrane"/>
    <property type="evidence" value="ECO:0007669"/>
    <property type="project" value="TreeGrafter"/>
</dbReference>
<feature type="transmembrane region" description="Helical" evidence="5">
    <location>
        <begin position="33"/>
        <end position="51"/>
    </location>
</feature>
<evidence type="ECO:0000256" key="4">
    <source>
        <dbReference type="ARBA" id="ARBA00023136"/>
    </source>
</evidence>
<dbReference type="PANTHER" id="PTHR33514:SF13">
    <property type="entry name" value="PROTEIN ABCI12, CHLOROPLASTIC"/>
    <property type="match status" value="1"/>
</dbReference>
<evidence type="ECO:0000313" key="6">
    <source>
        <dbReference type="EMBL" id="PRX20411.1"/>
    </source>
</evidence>
<dbReference type="AlphaFoldDB" id="A0A2T0KB47"/>
<reference evidence="6 7" key="1">
    <citation type="submission" date="2018-03" db="EMBL/GenBank/DDBJ databases">
        <title>Genomic Encyclopedia of Archaeal and Bacterial Type Strains, Phase II (KMG-II): from individual species to whole genera.</title>
        <authorList>
            <person name="Goeker M."/>
        </authorList>
    </citation>
    <scope>NUCLEOTIDE SEQUENCE [LARGE SCALE GENOMIC DNA]</scope>
    <source>
        <strain evidence="6 7">DSM 43146</strain>
    </source>
</reference>
<keyword evidence="2 5" id="KW-0812">Transmembrane</keyword>
<feature type="transmembrane region" description="Helical" evidence="5">
    <location>
        <begin position="99"/>
        <end position="127"/>
    </location>
</feature>
<protein>
    <submittedName>
        <fullName evidence="6">Energy-coupling factor transport system permease protein</fullName>
    </submittedName>
</protein>
<keyword evidence="3 5" id="KW-1133">Transmembrane helix</keyword>
<dbReference type="Pfam" id="PF02361">
    <property type="entry name" value="CbiQ"/>
    <property type="match status" value="1"/>
</dbReference>
<organism evidence="6 7">
    <name type="scientific">Actinoplanes italicus</name>
    <dbReference type="NCBI Taxonomy" id="113567"/>
    <lineage>
        <taxon>Bacteria</taxon>
        <taxon>Bacillati</taxon>
        <taxon>Actinomycetota</taxon>
        <taxon>Actinomycetes</taxon>
        <taxon>Micromonosporales</taxon>
        <taxon>Micromonosporaceae</taxon>
        <taxon>Actinoplanes</taxon>
    </lineage>
</organism>
<gene>
    <name evidence="6" type="ORF">CLV67_108209</name>
</gene>
<proteinExistence type="predicted"/>
<sequence>MSDSIRSLRSYNPVVKTLAPVPAMIVVALSRDLWTPAVIGTIALLLLLIGGGLRGRTLLWVVAGPPLLVALLTVSFGIWTDPALVDETTALLTIGPFTLWSGALHTGLATGLRVAAVLLLGLIVGLTTDGPDLVRSMIAHLRVPYRIGYAGFAAMRFVPRFQRDLEIIRLAHRVRGVSGGRGPVTTLRRYGGYAVPLLAGAMRHGDRVSLAMEARGFGADRTRTERRQVPLRSRDAVLAALLIALCFVPHLPGALG</sequence>